<dbReference type="EMBL" id="ML739102">
    <property type="protein sequence ID" value="KAE8353265.1"/>
    <property type="molecule type" value="Genomic_DNA"/>
</dbReference>
<dbReference type="Proteomes" id="UP000327118">
    <property type="component" value="Unassembled WGS sequence"/>
</dbReference>
<proteinExistence type="predicted"/>
<organism evidence="1 2">
    <name type="scientific">Aspergillus coremiiformis</name>
    <dbReference type="NCBI Taxonomy" id="138285"/>
    <lineage>
        <taxon>Eukaryota</taxon>
        <taxon>Fungi</taxon>
        <taxon>Dikarya</taxon>
        <taxon>Ascomycota</taxon>
        <taxon>Pezizomycotina</taxon>
        <taxon>Eurotiomycetes</taxon>
        <taxon>Eurotiomycetidae</taxon>
        <taxon>Eurotiales</taxon>
        <taxon>Aspergillaceae</taxon>
        <taxon>Aspergillus</taxon>
        <taxon>Aspergillus subgen. Circumdati</taxon>
    </lineage>
</organism>
<accession>A0A5N6Z6K0</accession>
<protein>
    <submittedName>
        <fullName evidence="1">Uncharacterized protein</fullName>
    </submittedName>
</protein>
<gene>
    <name evidence="1" type="ORF">BDV28DRAFT_133407</name>
</gene>
<reference evidence="2" key="1">
    <citation type="submission" date="2019-04" db="EMBL/GenBank/DDBJ databases">
        <title>Friends and foes A comparative genomics studyof 23 Aspergillus species from section Flavi.</title>
        <authorList>
            <consortium name="DOE Joint Genome Institute"/>
            <person name="Kjaerbolling I."/>
            <person name="Vesth T."/>
            <person name="Frisvad J.C."/>
            <person name="Nybo J.L."/>
            <person name="Theobald S."/>
            <person name="Kildgaard S."/>
            <person name="Isbrandt T."/>
            <person name="Kuo A."/>
            <person name="Sato A."/>
            <person name="Lyhne E.K."/>
            <person name="Kogle M.E."/>
            <person name="Wiebenga A."/>
            <person name="Kun R.S."/>
            <person name="Lubbers R.J."/>
            <person name="Makela M.R."/>
            <person name="Barry K."/>
            <person name="Chovatia M."/>
            <person name="Clum A."/>
            <person name="Daum C."/>
            <person name="Haridas S."/>
            <person name="He G."/>
            <person name="LaButti K."/>
            <person name="Lipzen A."/>
            <person name="Mondo S."/>
            <person name="Riley R."/>
            <person name="Salamov A."/>
            <person name="Simmons B.A."/>
            <person name="Magnuson J.K."/>
            <person name="Henrissat B."/>
            <person name="Mortensen U.H."/>
            <person name="Larsen T.O."/>
            <person name="Devries R.P."/>
            <person name="Grigoriev I.V."/>
            <person name="Machida M."/>
            <person name="Baker S.E."/>
            <person name="Andersen M.R."/>
        </authorList>
    </citation>
    <scope>NUCLEOTIDE SEQUENCE [LARGE SCALE GENOMIC DNA]</scope>
    <source>
        <strain evidence="2">CBS 553.77</strain>
    </source>
</reference>
<evidence type="ECO:0000313" key="2">
    <source>
        <dbReference type="Proteomes" id="UP000327118"/>
    </source>
</evidence>
<name>A0A5N6Z6K0_9EURO</name>
<keyword evidence="2" id="KW-1185">Reference proteome</keyword>
<dbReference type="AlphaFoldDB" id="A0A5N6Z6K0"/>
<sequence>MNSEIISQSQYHTGRVSTPFFLLNNYPFLRYIVGCSFFTSVPFPPLELNRSFYSTTHA</sequence>
<evidence type="ECO:0000313" key="1">
    <source>
        <dbReference type="EMBL" id="KAE8353265.1"/>
    </source>
</evidence>